<organism evidence="2 3">
    <name type="scientific">Nitrospira defluvii</name>
    <dbReference type="NCBI Taxonomy" id="330214"/>
    <lineage>
        <taxon>Bacteria</taxon>
        <taxon>Pseudomonadati</taxon>
        <taxon>Nitrospirota</taxon>
        <taxon>Nitrospiria</taxon>
        <taxon>Nitrospirales</taxon>
        <taxon>Nitrospiraceae</taxon>
        <taxon>Nitrospira</taxon>
    </lineage>
</organism>
<evidence type="ECO:0000313" key="2">
    <source>
        <dbReference type="EMBL" id="CAE6772840.1"/>
    </source>
</evidence>
<feature type="compositionally biased region" description="Polar residues" evidence="1">
    <location>
        <begin position="140"/>
        <end position="149"/>
    </location>
</feature>
<dbReference type="SUPFAM" id="SSF47857">
    <property type="entry name" value="Apolipophorin-III"/>
    <property type="match status" value="1"/>
</dbReference>
<name>A0ABM8RUT2_9BACT</name>
<feature type="compositionally biased region" description="Basic and acidic residues" evidence="1">
    <location>
        <begin position="117"/>
        <end position="139"/>
    </location>
</feature>
<comment type="caution">
    <text evidence="2">The sequence shown here is derived from an EMBL/GenBank/DDBJ whole genome shotgun (WGS) entry which is preliminary data.</text>
</comment>
<proteinExistence type="predicted"/>
<sequence>MPHALTNSPPVRTLTGRSSHPARTILVLAGRALLCWSFVAPSPAIIGTEALAAADQPQPSTTDKVLRDTKEAVESTKQYTLQQKEAFQKTFQAELTEMQGKIAELQKKTNAASVEARSEMQKALQDLERKKNEARKQLDDVSQSTSSGWSKLKENLSRTLDDLKQSYKETVSKLP</sequence>
<dbReference type="EMBL" id="CAJNBJ010000017">
    <property type="protein sequence ID" value="CAE6772840.1"/>
    <property type="molecule type" value="Genomic_DNA"/>
</dbReference>
<reference evidence="2 3" key="1">
    <citation type="submission" date="2021-02" db="EMBL/GenBank/DDBJ databases">
        <authorList>
            <person name="Han P."/>
        </authorList>
    </citation>
    <scope>NUCLEOTIDE SEQUENCE [LARGE SCALE GENOMIC DNA]</scope>
    <source>
        <strain evidence="2">Candidatus Nitrospira sp. ZN2</strain>
    </source>
</reference>
<protein>
    <submittedName>
        <fullName evidence="2">Uncharacterized protein</fullName>
    </submittedName>
</protein>
<accession>A0ABM8RUT2</accession>
<evidence type="ECO:0000313" key="3">
    <source>
        <dbReference type="Proteomes" id="UP000675880"/>
    </source>
</evidence>
<dbReference type="Proteomes" id="UP000675880">
    <property type="component" value="Unassembled WGS sequence"/>
</dbReference>
<keyword evidence="3" id="KW-1185">Reference proteome</keyword>
<evidence type="ECO:0000256" key="1">
    <source>
        <dbReference type="SAM" id="MobiDB-lite"/>
    </source>
</evidence>
<dbReference type="RefSeq" id="WP_213043199.1">
    <property type="nucleotide sequence ID" value="NZ_CAJNBJ010000017.1"/>
</dbReference>
<feature type="region of interest" description="Disordered" evidence="1">
    <location>
        <begin position="117"/>
        <end position="155"/>
    </location>
</feature>
<gene>
    <name evidence="2" type="ORF">NSPZN2_40374</name>
</gene>